<evidence type="ECO:0000256" key="6">
    <source>
        <dbReference type="SAM" id="Coils"/>
    </source>
</evidence>
<comment type="subcellular location">
    <subcellularLocation>
        <location evidence="1">Nucleus</location>
    </subcellularLocation>
</comment>
<dbReference type="PANTHER" id="PTHR31845">
    <property type="entry name" value="FINGER DOMAIN PROTEIN, PUTATIVE-RELATED"/>
    <property type="match status" value="1"/>
</dbReference>
<evidence type="ECO:0000256" key="5">
    <source>
        <dbReference type="ARBA" id="ARBA00023242"/>
    </source>
</evidence>
<dbReference type="EMBL" id="NAJO01000002">
    <property type="protein sequence ID" value="OQO14209.1"/>
    <property type="molecule type" value="Genomic_DNA"/>
</dbReference>
<feature type="compositionally biased region" description="Polar residues" evidence="7">
    <location>
        <begin position="799"/>
        <end position="808"/>
    </location>
</feature>
<evidence type="ECO:0000256" key="1">
    <source>
        <dbReference type="ARBA" id="ARBA00004123"/>
    </source>
</evidence>
<dbReference type="InParanoid" id="A0A1V8TS92"/>
<dbReference type="SMART" id="SM00066">
    <property type="entry name" value="GAL4"/>
    <property type="match status" value="1"/>
</dbReference>
<feature type="domain" description="Zn(2)-C6 fungal-type" evidence="8">
    <location>
        <begin position="96"/>
        <end position="130"/>
    </location>
</feature>
<keyword evidence="3" id="KW-0238">DNA-binding</keyword>
<feature type="region of interest" description="Disordered" evidence="7">
    <location>
        <begin position="1"/>
        <end position="93"/>
    </location>
</feature>
<evidence type="ECO:0000259" key="8">
    <source>
        <dbReference type="PROSITE" id="PS50048"/>
    </source>
</evidence>
<dbReference type="InterPro" id="IPR001138">
    <property type="entry name" value="Zn2Cys6_DnaBD"/>
</dbReference>
<keyword evidence="10" id="KW-1185">Reference proteome</keyword>
<evidence type="ECO:0000256" key="2">
    <source>
        <dbReference type="ARBA" id="ARBA00023015"/>
    </source>
</evidence>
<gene>
    <name evidence="9" type="ORF">B0A48_01085</name>
</gene>
<feature type="compositionally biased region" description="Low complexity" evidence="7">
    <location>
        <begin position="62"/>
        <end position="76"/>
    </location>
</feature>
<keyword evidence="2" id="KW-0805">Transcription regulation</keyword>
<comment type="caution">
    <text evidence="9">The sequence shown here is derived from an EMBL/GenBank/DDBJ whole genome shotgun (WGS) entry which is preliminary data.</text>
</comment>
<dbReference type="Gene3D" id="4.10.240.10">
    <property type="entry name" value="Zn(2)-C6 fungal-type DNA-binding domain"/>
    <property type="match status" value="1"/>
</dbReference>
<protein>
    <recommendedName>
        <fullName evidence="8">Zn(2)-C6 fungal-type domain-containing protein</fullName>
    </recommendedName>
</protein>
<dbReference type="PROSITE" id="PS00463">
    <property type="entry name" value="ZN2_CY6_FUNGAL_1"/>
    <property type="match status" value="1"/>
</dbReference>
<evidence type="ECO:0000313" key="10">
    <source>
        <dbReference type="Proteomes" id="UP000192596"/>
    </source>
</evidence>
<evidence type="ECO:0000256" key="3">
    <source>
        <dbReference type="ARBA" id="ARBA00023125"/>
    </source>
</evidence>
<accession>A0A1V8TS92</accession>
<dbReference type="PROSITE" id="PS50048">
    <property type="entry name" value="ZN2_CY6_FUNGAL_2"/>
    <property type="match status" value="1"/>
</dbReference>
<feature type="compositionally biased region" description="Polar residues" evidence="7">
    <location>
        <begin position="187"/>
        <end position="198"/>
    </location>
</feature>
<dbReference type="CDD" id="cd12148">
    <property type="entry name" value="fungal_TF_MHR"/>
    <property type="match status" value="1"/>
</dbReference>
<dbReference type="PANTHER" id="PTHR31845:SF39">
    <property type="entry name" value="TRANSCRIPTION FACTOR PBCR-RELATED"/>
    <property type="match status" value="1"/>
</dbReference>
<dbReference type="CDD" id="cd00067">
    <property type="entry name" value="GAL4"/>
    <property type="match status" value="1"/>
</dbReference>
<dbReference type="InterPro" id="IPR051089">
    <property type="entry name" value="prtT"/>
</dbReference>
<evidence type="ECO:0000256" key="4">
    <source>
        <dbReference type="ARBA" id="ARBA00023163"/>
    </source>
</evidence>
<feature type="coiled-coil region" evidence="6">
    <location>
        <begin position="138"/>
        <end position="165"/>
    </location>
</feature>
<dbReference type="Proteomes" id="UP000192596">
    <property type="component" value="Unassembled WGS sequence"/>
</dbReference>
<keyword evidence="6" id="KW-0175">Coiled coil</keyword>
<evidence type="ECO:0000313" key="9">
    <source>
        <dbReference type="EMBL" id="OQO14209.1"/>
    </source>
</evidence>
<dbReference type="SUPFAM" id="SSF57701">
    <property type="entry name" value="Zn2/Cys6 DNA-binding domain"/>
    <property type="match status" value="1"/>
</dbReference>
<evidence type="ECO:0000256" key="7">
    <source>
        <dbReference type="SAM" id="MobiDB-lite"/>
    </source>
</evidence>
<dbReference type="FunCoup" id="A0A1V8TS92">
    <property type="interactions" value="318"/>
</dbReference>
<dbReference type="GO" id="GO:0000976">
    <property type="term" value="F:transcription cis-regulatory region binding"/>
    <property type="evidence" value="ECO:0007669"/>
    <property type="project" value="TreeGrafter"/>
</dbReference>
<reference evidence="10" key="1">
    <citation type="submission" date="2017-03" db="EMBL/GenBank/DDBJ databases">
        <title>Genomes of endolithic fungi from Antarctica.</title>
        <authorList>
            <person name="Coleine C."/>
            <person name="Masonjones S."/>
            <person name="Stajich J.E."/>
        </authorList>
    </citation>
    <scope>NUCLEOTIDE SEQUENCE [LARGE SCALE GENOMIC DNA]</scope>
    <source>
        <strain evidence="10">CCFEE 5527</strain>
    </source>
</reference>
<keyword evidence="4" id="KW-0804">Transcription</keyword>
<proteinExistence type="predicted"/>
<dbReference type="OrthoDB" id="8062037at2759"/>
<dbReference type="GO" id="GO:0008270">
    <property type="term" value="F:zinc ion binding"/>
    <property type="evidence" value="ECO:0007669"/>
    <property type="project" value="InterPro"/>
</dbReference>
<sequence length="867" mass="95234">MAARSSNVIDPALGGRVPQPIPLKPELRPEPSTPQQPPLAGYPQPSPNPYYGYAPQAPIPQQPQEQPVYQQQYAAPTDQSPAAGGADAHDAKRPRACDACRNLKVKCELAVDRPDLPCKRCAKGAKVCNVSEPTRKRQKKSDTRVAELEKKLEELTSAVQAQGGRIPAAVFASPVQSEGRSNYRAPSGSSTQTYSTPASYPAQAPEVRQQLKRRRSNEQPAYPTPPVYQPREESQPRVNPSTATLEQSWGIDSDVTRYLHHSTPTEFIGRINALIPPHEATVLFDRYNRELAPHLPAVVFPPEVTAEQLYKEKPMLYLAVIAAASWGQVSADVSREVVRETVGAIADCAIRNGAKSLELVQTAMVIILWYKPPEQTEQSNFYQLIHVAAVMALDIGLGQRFKMRRRGFTGPTKDYAPGMGAKMMPVNSDALDARRAWLGCYYLCASASMVLRRPNLIRWTNYMEECVAELETNPQAAPTDKLFCQHIKLQHICEQIGQQFFMDDASAAKLDINDAQVSYNVKALEHDLADWKKNVPAECRTPGLIFFEHVCSLYAHEIVLHQNHNVDDFRIPFSEDSLKNVNSGTGTLSKTQIAALKACVNAAHGILDTMLSFDYDTITALPMLLYFVRCVYAVVILIKMHVAISLPNSEIGKLFEVDELRVEHYLNGLIAHFTETGRVRSIKPDKILRILNVLREWFEEKHKKGLVGRSNSPSEQNSEQLPAQQPSAGPDTPASQQHPQSGLHMLSHAATQSNAPTPHSSTQQPLATPAWQFPNPTPLPYNPSDPNAQANYAPFPNLGNPNDPANQDFGNMSWDLGVQQAMDIALGDMQGLTQGGGLDSWLLGGGIEGLGGFGNFDGGQVGGGAGY</sequence>
<dbReference type="STRING" id="1507870.A0A1V8TS92"/>
<dbReference type="InterPro" id="IPR036864">
    <property type="entry name" value="Zn2-C6_fun-type_DNA-bd_sf"/>
</dbReference>
<name>A0A1V8TS92_9PEZI</name>
<feature type="compositionally biased region" description="Polar residues" evidence="7">
    <location>
        <begin position="749"/>
        <end position="766"/>
    </location>
</feature>
<dbReference type="Pfam" id="PF00172">
    <property type="entry name" value="Zn_clus"/>
    <property type="match status" value="1"/>
</dbReference>
<feature type="region of interest" description="Disordered" evidence="7">
    <location>
        <begin position="705"/>
        <end position="808"/>
    </location>
</feature>
<dbReference type="GO" id="GO:0000981">
    <property type="term" value="F:DNA-binding transcription factor activity, RNA polymerase II-specific"/>
    <property type="evidence" value="ECO:0007669"/>
    <property type="project" value="InterPro"/>
</dbReference>
<feature type="compositionally biased region" description="Polar residues" evidence="7">
    <location>
        <begin position="709"/>
        <end position="740"/>
    </location>
</feature>
<dbReference type="AlphaFoldDB" id="A0A1V8TS92"/>
<dbReference type="GO" id="GO:0005634">
    <property type="term" value="C:nucleus"/>
    <property type="evidence" value="ECO:0007669"/>
    <property type="project" value="UniProtKB-SubCell"/>
</dbReference>
<organism evidence="9 10">
    <name type="scientific">Cryoendolithus antarcticus</name>
    <dbReference type="NCBI Taxonomy" id="1507870"/>
    <lineage>
        <taxon>Eukaryota</taxon>
        <taxon>Fungi</taxon>
        <taxon>Dikarya</taxon>
        <taxon>Ascomycota</taxon>
        <taxon>Pezizomycotina</taxon>
        <taxon>Dothideomycetes</taxon>
        <taxon>Dothideomycetidae</taxon>
        <taxon>Cladosporiales</taxon>
        <taxon>Cladosporiaceae</taxon>
        <taxon>Cryoendolithus</taxon>
    </lineage>
</organism>
<feature type="region of interest" description="Disordered" evidence="7">
    <location>
        <begin position="171"/>
        <end position="241"/>
    </location>
</feature>
<keyword evidence="5" id="KW-0539">Nucleus</keyword>